<name>A0AA39JF56_ARMTA</name>
<dbReference type="RefSeq" id="XP_060323674.1">
    <property type="nucleotide sequence ID" value="XM_060470304.1"/>
</dbReference>
<accession>A0AA39JF56</accession>
<dbReference type="GeneID" id="85353852"/>
<comment type="caution">
    <text evidence="1">The sequence shown here is derived from an EMBL/GenBank/DDBJ whole genome shotgun (WGS) entry which is preliminary data.</text>
</comment>
<gene>
    <name evidence="1" type="ORF">EV420DRAFT_1485876</name>
</gene>
<evidence type="ECO:0000313" key="1">
    <source>
        <dbReference type="EMBL" id="KAK0440666.1"/>
    </source>
</evidence>
<dbReference type="AlphaFoldDB" id="A0AA39JF56"/>
<reference evidence="1" key="1">
    <citation type="submission" date="2023-06" db="EMBL/GenBank/DDBJ databases">
        <authorList>
            <consortium name="Lawrence Berkeley National Laboratory"/>
            <person name="Ahrendt S."/>
            <person name="Sahu N."/>
            <person name="Indic B."/>
            <person name="Wong-Bajracharya J."/>
            <person name="Merenyi Z."/>
            <person name="Ke H.-M."/>
            <person name="Monk M."/>
            <person name="Kocsube S."/>
            <person name="Drula E."/>
            <person name="Lipzen A."/>
            <person name="Balint B."/>
            <person name="Henrissat B."/>
            <person name="Andreopoulos B."/>
            <person name="Martin F.M."/>
            <person name="Harder C.B."/>
            <person name="Rigling D."/>
            <person name="Ford K.L."/>
            <person name="Foster G.D."/>
            <person name="Pangilinan J."/>
            <person name="Papanicolaou A."/>
            <person name="Barry K."/>
            <person name="LaButti K."/>
            <person name="Viragh M."/>
            <person name="Koriabine M."/>
            <person name="Yan M."/>
            <person name="Riley R."/>
            <person name="Champramary S."/>
            <person name="Plett K.L."/>
            <person name="Tsai I.J."/>
            <person name="Slot J."/>
            <person name="Sipos G."/>
            <person name="Plett J."/>
            <person name="Nagy L.G."/>
            <person name="Grigoriev I.V."/>
        </authorList>
    </citation>
    <scope>NUCLEOTIDE SEQUENCE</scope>
    <source>
        <strain evidence="1">CCBAS 213</strain>
    </source>
</reference>
<protein>
    <submittedName>
        <fullName evidence="1">Uncharacterized protein</fullName>
    </submittedName>
</protein>
<sequence length="136" mass="14941">MGSKSLITHEFKTAPGISVAISAQSIWHFLVPASLIRRKCGVSALQLEVRCLRFRKILEEFHVTPLKNEDEGGFVAPDSSTTSNLFADLYATTVGEYGWSSLLKRARTHPSVSESPRDGNEELKLSLLDALHGGPF</sequence>
<evidence type="ECO:0000313" key="2">
    <source>
        <dbReference type="Proteomes" id="UP001175211"/>
    </source>
</evidence>
<proteinExistence type="predicted"/>
<keyword evidence="2" id="KW-1185">Reference proteome</keyword>
<dbReference type="EMBL" id="JAUEPS010000075">
    <property type="protein sequence ID" value="KAK0440666.1"/>
    <property type="molecule type" value="Genomic_DNA"/>
</dbReference>
<dbReference type="Proteomes" id="UP001175211">
    <property type="component" value="Unassembled WGS sequence"/>
</dbReference>
<organism evidence="1 2">
    <name type="scientific">Armillaria tabescens</name>
    <name type="common">Ringless honey mushroom</name>
    <name type="synonym">Agaricus tabescens</name>
    <dbReference type="NCBI Taxonomy" id="1929756"/>
    <lineage>
        <taxon>Eukaryota</taxon>
        <taxon>Fungi</taxon>
        <taxon>Dikarya</taxon>
        <taxon>Basidiomycota</taxon>
        <taxon>Agaricomycotina</taxon>
        <taxon>Agaricomycetes</taxon>
        <taxon>Agaricomycetidae</taxon>
        <taxon>Agaricales</taxon>
        <taxon>Marasmiineae</taxon>
        <taxon>Physalacriaceae</taxon>
        <taxon>Desarmillaria</taxon>
    </lineage>
</organism>